<feature type="signal peptide" evidence="1">
    <location>
        <begin position="1"/>
        <end position="21"/>
    </location>
</feature>
<dbReference type="Proteomes" id="UP000192610">
    <property type="component" value="Unassembled WGS sequence"/>
</dbReference>
<organism evidence="2 3">
    <name type="scientific">Niastella yeongjuensis</name>
    <dbReference type="NCBI Taxonomy" id="354355"/>
    <lineage>
        <taxon>Bacteria</taxon>
        <taxon>Pseudomonadati</taxon>
        <taxon>Bacteroidota</taxon>
        <taxon>Chitinophagia</taxon>
        <taxon>Chitinophagales</taxon>
        <taxon>Chitinophagaceae</taxon>
        <taxon>Niastella</taxon>
    </lineage>
</organism>
<dbReference type="AlphaFoldDB" id="A0A1V9F109"/>
<evidence type="ECO:0000313" key="2">
    <source>
        <dbReference type="EMBL" id="OQP52040.1"/>
    </source>
</evidence>
<dbReference type="OrthoDB" id="9808374at2"/>
<dbReference type="SUPFAM" id="SSF48452">
    <property type="entry name" value="TPR-like"/>
    <property type="match status" value="1"/>
</dbReference>
<sequence>MRKTCLIVCLLAFAIATNAQLKTPAPSSTQTIKQDFGLGSIELSYSRPGMKGRKIYGDLVPFGKVWRTGANGATTLTFTDEVIIGGQKVPAGKYGLLTIPDKGAWTIIISKQLDVTQPAAYKQESDVVRVQAKPVAVKTKAESFTMQFANVKSNSIELHIMWDLTDVTLPITNDIDSKIMAQIDDAMKTENDKTPYFSAAMYYMENGKDLNKALDWFNKAVAQNPKAFWAFYQRANCMAKLGKKQEATESANKSIELAKEAKNDDYVALNTKLLATLK</sequence>
<feature type="chain" id="PRO_5010692321" evidence="1">
    <location>
        <begin position="22"/>
        <end position="278"/>
    </location>
</feature>
<keyword evidence="3" id="KW-1185">Reference proteome</keyword>
<evidence type="ECO:0000313" key="3">
    <source>
        <dbReference type="Proteomes" id="UP000192610"/>
    </source>
</evidence>
<dbReference type="STRING" id="354355.SAMN05660816_05515"/>
<reference evidence="3" key="1">
    <citation type="submission" date="2016-04" db="EMBL/GenBank/DDBJ databases">
        <authorList>
            <person name="Chen L."/>
            <person name="Zhuang W."/>
            <person name="Wang G."/>
        </authorList>
    </citation>
    <scope>NUCLEOTIDE SEQUENCE [LARGE SCALE GENOMIC DNA]</scope>
    <source>
        <strain evidence="3">17621</strain>
    </source>
</reference>
<name>A0A1V9F109_9BACT</name>
<accession>A0A1V9F109</accession>
<comment type="caution">
    <text evidence="2">The sequence shown here is derived from an EMBL/GenBank/DDBJ whole genome shotgun (WGS) entry which is preliminary data.</text>
</comment>
<gene>
    <name evidence="2" type="ORF">A4H97_25850</name>
</gene>
<protein>
    <submittedName>
        <fullName evidence="2">Uncharacterized protein</fullName>
    </submittedName>
</protein>
<dbReference type="InterPro" id="IPR021314">
    <property type="entry name" value="DUF2911"/>
</dbReference>
<proteinExistence type="predicted"/>
<dbReference type="EMBL" id="LVXG01000009">
    <property type="protein sequence ID" value="OQP52040.1"/>
    <property type="molecule type" value="Genomic_DNA"/>
</dbReference>
<dbReference type="RefSeq" id="WP_081198222.1">
    <property type="nucleotide sequence ID" value="NZ_FOCZ01000013.1"/>
</dbReference>
<dbReference type="InterPro" id="IPR011990">
    <property type="entry name" value="TPR-like_helical_dom_sf"/>
</dbReference>
<evidence type="ECO:0000256" key="1">
    <source>
        <dbReference type="SAM" id="SignalP"/>
    </source>
</evidence>
<dbReference type="Pfam" id="PF11138">
    <property type="entry name" value="DUF2911"/>
    <property type="match status" value="1"/>
</dbReference>
<dbReference type="Gene3D" id="1.25.40.10">
    <property type="entry name" value="Tetratricopeptide repeat domain"/>
    <property type="match status" value="1"/>
</dbReference>
<keyword evidence="1" id="KW-0732">Signal</keyword>